<name>A0A1H6EJB5_9ACTN</name>
<dbReference type="InterPro" id="IPR011322">
    <property type="entry name" value="N-reg_PII-like_a/b"/>
</dbReference>
<dbReference type="GO" id="GO:0010038">
    <property type="term" value="P:response to metal ion"/>
    <property type="evidence" value="ECO:0007669"/>
    <property type="project" value="InterPro"/>
</dbReference>
<dbReference type="Proteomes" id="UP000236732">
    <property type="component" value="Unassembled WGS sequence"/>
</dbReference>
<dbReference type="OrthoDB" id="37622at2"/>
<dbReference type="AlphaFoldDB" id="A0A1H6EJB5"/>
<dbReference type="InterPro" id="IPR015867">
    <property type="entry name" value="N-reg_PII/ATP_PRibTrfase_C"/>
</dbReference>
<evidence type="ECO:0000313" key="3">
    <source>
        <dbReference type="Proteomes" id="UP000236732"/>
    </source>
</evidence>
<keyword evidence="3" id="KW-1185">Reference proteome</keyword>
<dbReference type="Pfam" id="PF03091">
    <property type="entry name" value="CutA1"/>
    <property type="match status" value="1"/>
</dbReference>
<accession>A0A1H6EJB5</accession>
<dbReference type="Gene3D" id="3.30.70.120">
    <property type="match status" value="1"/>
</dbReference>
<proteinExistence type="inferred from homology"/>
<organism evidence="2 3">
    <name type="scientific">Nonomuraea solani</name>
    <dbReference type="NCBI Taxonomy" id="1144553"/>
    <lineage>
        <taxon>Bacteria</taxon>
        <taxon>Bacillati</taxon>
        <taxon>Actinomycetota</taxon>
        <taxon>Actinomycetes</taxon>
        <taxon>Streptosporangiales</taxon>
        <taxon>Streptosporangiaceae</taxon>
        <taxon>Nonomuraea</taxon>
    </lineage>
</organism>
<comment type="similarity">
    <text evidence="1">Belongs to the CutA family.</text>
</comment>
<gene>
    <name evidence="2" type="ORF">SAMN05444920_110163</name>
</gene>
<dbReference type="SUPFAM" id="SSF54913">
    <property type="entry name" value="GlnB-like"/>
    <property type="match status" value="1"/>
</dbReference>
<sequence length="107" mass="11721">MAELIEVHTTVEGQEKAADLAHDILRAGLAASIDLSPVTRLVRWETGVEETGAWKVAALTVDTRLPALRQRIERAHGDAVVPPILTFPVTTGSEAYLEWLHNEIDLS</sequence>
<dbReference type="EMBL" id="FNVT01000010">
    <property type="protein sequence ID" value="SEG96949.1"/>
    <property type="molecule type" value="Genomic_DNA"/>
</dbReference>
<evidence type="ECO:0000313" key="2">
    <source>
        <dbReference type="EMBL" id="SEG96949.1"/>
    </source>
</evidence>
<reference evidence="2 3" key="1">
    <citation type="submission" date="2016-10" db="EMBL/GenBank/DDBJ databases">
        <authorList>
            <person name="de Groot N.N."/>
        </authorList>
    </citation>
    <scope>NUCLEOTIDE SEQUENCE [LARGE SCALE GENOMIC DNA]</scope>
    <source>
        <strain evidence="2 3">CGMCC 4.7037</strain>
    </source>
</reference>
<evidence type="ECO:0000256" key="1">
    <source>
        <dbReference type="ARBA" id="ARBA00010169"/>
    </source>
</evidence>
<dbReference type="RefSeq" id="WP_103959757.1">
    <property type="nucleotide sequence ID" value="NZ_FNVT01000010.1"/>
</dbReference>
<dbReference type="InterPro" id="IPR004323">
    <property type="entry name" value="Ion_tolerance_CutA"/>
</dbReference>
<protein>
    <submittedName>
        <fullName evidence="2">Uncharacterized protein involved in tolerance to divalent cations</fullName>
    </submittedName>
</protein>